<dbReference type="OrthoDB" id="7788383at2759"/>
<evidence type="ECO:0000313" key="10">
    <source>
        <dbReference type="EMBL" id="CAG9806364.1"/>
    </source>
</evidence>
<evidence type="ECO:0000256" key="2">
    <source>
        <dbReference type="ARBA" id="ARBA00022606"/>
    </source>
</evidence>
<evidence type="ECO:0000256" key="5">
    <source>
        <dbReference type="ARBA" id="ARBA00022989"/>
    </source>
</evidence>
<accession>A0A9N9RWQ1</accession>
<feature type="transmembrane region" description="Helical" evidence="9">
    <location>
        <begin position="139"/>
        <end position="156"/>
    </location>
</feature>
<dbReference type="GO" id="GO:0005886">
    <property type="term" value="C:plasma membrane"/>
    <property type="evidence" value="ECO:0007669"/>
    <property type="project" value="UniProtKB-SubCell"/>
</dbReference>
<reference evidence="10" key="2">
    <citation type="submission" date="2022-10" db="EMBL/GenBank/DDBJ databases">
        <authorList>
            <consortium name="ENA_rothamsted_submissions"/>
            <consortium name="culmorum"/>
            <person name="King R."/>
        </authorList>
    </citation>
    <scope>NUCLEOTIDE SEQUENCE</scope>
</reference>
<name>A0A9N9RWQ1_9DIPT</name>
<evidence type="ECO:0000256" key="1">
    <source>
        <dbReference type="ARBA" id="ARBA00004141"/>
    </source>
</evidence>
<keyword evidence="3 9" id="KW-0812">Transmembrane</keyword>
<protein>
    <recommendedName>
        <fullName evidence="9">Odorant receptor</fullName>
    </recommendedName>
</protein>
<keyword evidence="4 9" id="KW-0552">Olfaction</keyword>
<keyword evidence="6 9" id="KW-0472">Membrane</keyword>
<evidence type="ECO:0000256" key="3">
    <source>
        <dbReference type="ARBA" id="ARBA00022692"/>
    </source>
</evidence>
<organism evidence="10 11">
    <name type="scientific">Chironomus riparius</name>
    <dbReference type="NCBI Taxonomy" id="315576"/>
    <lineage>
        <taxon>Eukaryota</taxon>
        <taxon>Metazoa</taxon>
        <taxon>Ecdysozoa</taxon>
        <taxon>Arthropoda</taxon>
        <taxon>Hexapoda</taxon>
        <taxon>Insecta</taxon>
        <taxon>Pterygota</taxon>
        <taxon>Neoptera</taxon>
        <taxon>Endopterygota</taxon>
        <taxon>Diptera</taxon>
        <taxon>Nematocera</taxon>
        <taxon>Chironomoidea</taxon>
        <taxon>Chironomidae</taxon>
        <taxon>Chironominae</taxon>
        <taxon>Chironomus</taxon>
    </lineage>
</organism>
<evidence type="ECO:0000256" key="4">
    <source>
        <dbReference type="ARBA" id="ARBA00022725"/>
    </source>
</evidence>
<dbReference type="EMBL" id="OU895879">
    <property type="protein sequence ID" value="CAG9806364.1"/>
    <property type="molecule type" value="Genomic_DNA"/>
</dbReference>
<dbReference type="Proteomes" id="UP001153620">
    <property type="component" value="Chromosome 3"/>
</dbReference>
<dbReference type="Pfam" id="PF02949">
    <property type="entry name" value="7tm_6"/>
    <property type="match status" value="1"/>
</dbReference>
<comment type="similarity">
    <text evidence="9">Belongs to the insect chemoreceptor superfamily. Heteromeric odorant receptor channel (TC 1.A.69) family.</text>
</comment>
<dbReference type="GO" id="GO:0005549">
    <property type="term" value="F:odorant binding"/>
    <property type="evidence" value="ECO:0007669"/>
    <property type="project" value="InterPro"/>
</dbReference>
<sequence>MISRILRKIKFILNKISEAEVEDEFRLQQKLMKFLGIYQSPIKKPDYCSFIIKIAFLLVGFYGFGQFIRENFRNIIKVSPCLGPVLSLTMATIKFITFFFSSEKFYWIRNKIQMLNERCKDNDLDVKVIKNVRKMHSRLLIPIYCVIINVLLSAIVRPIIQNLISLCFYGQVSLTLPLKMSYNNTSVPALYILVYVFQVVLILTVLLFNVLVDLTFFTCCLYICGHFEILRKTVNTRELKKFVDSHREIIEVATKLSKLYWPVVLIQFSMMALIFCIAAIQIIIIPEVSQKITAGTHLIGGTVALFTYSYGSQKVMDSALSVGDDIYQIDKNYLFILMRTQRLLKIKAGFIHACLPTFLMLLSWTVSLVTLIESFV</sequence>
<feature type="transmembrane region" description="Helical" evidence="9">
    <location>
        <begin position="348"/>
        <end position="372"/>
    </location>
</feature>
<evidence type="ECO:0000256" key="6">
    <source>
        <dbReference type="ARBA" id="ARBA00023136"/>
    </source>
</evidence>
<dbReference type="GO" id="GO:0004984">
    <property type="term" value="F:olfactory receptor activity"/>
    <property type="evidence" value="ECO:0007669"/>
    <property type="project" value="InterPro"/>
</dbReference>
<proteinExistence type="inferred from homology"/>
<keyword evidence="5 9" id="KW-1133">Transmembrane helix</keyword>
<comment type="subcellular location">
    <subcellularLocation>
        <location evidence="9">Cell membrane</location>
        <topology evidence="9">Multi-pass membrane protein</topology>
    </subcellularLocation>
    <subcellularLocation>
        <location evidence="1">Membrane</location>
        <topology evidence="1">Multi-pass membrane protein</topology>
    </subcellularLocation>
</comment>
<evidence type="ECO:0000256" key="7">
    <source>
        <dbReference type="ARBA" id="ARBA00023170"/>
    </source>
</evidence>
<feature type="transmembrane region" description="Helical" evidence="9">
    <location>
        <begin position="85"/>
        <end position="108"/>
    </location>
</feature>
<dbReference type="InterPro" id="IPR004117">
    <property type="entry name" value="7tm6_olfct_rcpt"/>
</dbReference>
<feature type="transmembrane region" description="Helical" evidence="9">
    <location>
        <begin position="47"/>
        <end position="65"/>
    </location>
</feature>
<feature type="transmembrane region" description="Helical" evidence="9">
    <location>
        <begin position="292"/>
        <end position="311"/>
    </location>
</feature>
<keyword evidence="7 9" id="KW-0675">Receptor</keyword>
<evidence type="ECO:0000256" key="9">
    <source>
        <dbReference type="RuleBase" id="RU351113"/>
    </source>
</evidence>
<evidence type="ECO:0000256" key="8">
    <source>
        <dbReference type="ARBA" id="ARBA00023224"/>
    </source>
</evidence>
<dbReference type="AlphaFoldDB" id="A0A9N9RWQ1"/>
<dbReference type="PANTHER" id="PTHR21137">
    <property type="entry name" value="ODORANT RECEPTOR"/>
    <property type="match status" value="1"/>
</dbReference>
<dbReference type="PANTHER" id="PTHR21137:SF43">
    <property type="entry name" value="ODORANT RECEPTOR 47A-RELATED"/>
    <property type="match status" value="1"/>
</dbReference>
<feature type="transmembrane region" description="Helical" evidence="9">
    <location>
        <begin position="190"/>
        <end position="208"/>
    </location>
</feature>
<keyword evidence="2 9" id="KW-0716">Sensory transduction</keyword>
<evidence type="ECO:0000313" key="11">
    <source>
        <dbReference type="Proteomes" id="UP001153620"/>
    </source>
</evidence>
<reference evidence="10" key="1">
    <citation type="submission" date="2022-01" db="EMBL/GenBank/DDBJ databases">
        <authorList>
            <person name="King R."/>
        </authorList>
    </citation>
    <scope>NUCLEOTIDE SEQUENCE</scope>
</reference>
<keyword evidence="8 9" id="KW-0807">Transducer</keyword>
<gene>
    <name evidence="10" type="ORF">CHIRRI_LOCUS9224</name>
</gene>
<feature type="transmembrane region" description="Helical" evidence="9">
    <location>
        <begin position="259"/>
        <end position="286"/>
    </location>
</feature>
<dbReference type="GO" id="GO:0007165">
    <property type="term" value="P:signal transduction"/>
    <property type="evidence" value="ECO:0007669"/>
    <property type="project" value="UniProtKB-KW"/>
</dbReference>
<keyword evidence="11" id="KW-1185">Reference proteome</keyword>